<gene>
    <name evidence="5" type="ORF">MMF98_09340</name>
</gene>
<proteinExistence type="inferred from homology"/>
<keyword evidence="2" id="KW-0479">Metal-binding</keyword>
<protein>
    <submittedName>
        <fullName evidence="5">Aldolase/citrate lyase family protein</fullName>
    </submittedName>
</protein>
<dbReference type="AlphaFoldDB" id="A0A9X2AM75"/>
<dbReference type="InterPro" id="IPR015813">
    <property type="entry name" value="Pyrv/PenolPyrv_kinase-like_dom"/>
</dbReference>
<dbReference type="SUPFAM" id="SSF51621">
    <property type="entry name" value="Phosphoenolpyruvate/pyruvate domain"/>
    <property type="match status" value="1"/>
</dbReference>
<dbReference type="InterPro" id="IPR050251">
    <property type="entry name" value="HpcH-HpaI_aldolase"/>
</dbReference>
<evidence type="ECO:0000256" key="2">
    <source>
        <dbReference type="ARBA" id="ARBA00022723"/>
    </source>
</evidence>
<keyword evidence="6" id="KW-1185">Reference proteome</keyword>
<dbReference type="Gene3D" id="3.20.20.60">
    <property type="entry name" value="Phosphoenolpyruvate-binding domains"/>
    <property type="match status" value="1"/>
</dbReference>
<dbReference type="GO" id="GO:0005737">
    <property type="term" value="C:cytoplasm"/>
    <property type="evidence" value="ECO:0007669"/>
    <property type="project" value="TreeGrafter"/>
</dbReference>
<dbReference type="GO" id="GO:0046872">
    <property type="term" value="F:metal ion binding"/>
    <property type="evidence" value="ECO:0007669"/>
    <property type="project" value="UniProtKB-KW"/>
</dbReference>
<comment type="similarity">
    <text evidence="1">Belongs to the HpcH/HpaI aldolase family.</text>
</comment>
<organism evidence="5 6">
    <name type="scientific">Variovorax terrae</name>
    <dbReference type="NCBI Taxonomy" id="2923278"/>
    <lineage>
        <taxon>Bacteria</taxon>
        <taxon>Pseudomonadati</taxon>
        <taxon>Pseudomonadota</taxon>
        <taxon>Betaproteobacteria</taxon>
        <taxon>Burkholderiales</taxon>
        <taxon>Comamonadaceae</taxon>
        <taxon>Variovorax</taxon>
    </lineage>
</organism>
<name>A0A9X2AM75_9BURK</name>
<evidence type="ECO:0000259" key="4">
    <source>
        <dbReference type="Pfam" id="PF03328"/>
    </source>
</evidence>
<dbReference type="Pfam" id="PF03328">
    <property type="entry name" value="HpcH_HpaI"/>
    <property type="match status" value="1"/>
</dbReference>
<dbReference type="InterPro" id="IPR040442">
    <property type="entry name" value="Pyrv_kinase-like_dom_sf"/>
</dbReference>
<feature type="domain" description="HpcH/HpaI aldolase/citrate lyase" evidence="4">
    <location>
        <begin position="28"/>
        <end position="210"/>
    </location>
</feature>
<reference evidence="5" key="1">
    <citation type="submission" date="2022-03" db="EMBL/GenBank/DDBJ databases">
        <authorList>
            <person name="Woo C.Y."/>
        </authorList>
    </citation>
    <scope>NUCLEOTIDE SEQUENCE</scope>
    <source>
        <strain evidence="5">CYS-02</strain>
    </source>
</reference>
<sequence length="260" mass="27690">MTQINRTKARLQEGGLALGMGLRQARTVDIATIAGTSGFDWLFIDMEHNSMSIDTACQIAMAAVATGVTPLVRVPGHQHYHCARALDNGALGVVVPHVDTAEEARAIVDACRYPPMGHRSIAGNMPGLGFASLPVGEATQRMNDETLVVVMLETPKAIENADEIAAVEGIDVLLVGTNDLCAEMGIHGDFANPRVPEAYRKVLAACARHGKHPGMGGVYDPKLMAEYIGLGMRFILSGNDLAFLMAGARERSSMLRAIAL</sequence>
<evidence type="ECO:0000313" key="5">
    <source>
        <dbReference type="EMBL" id="MCJ0763413.1"/>
    </source>
</evidence>
<accession>A0A9X2AM75</accession>
<keyword evidence="3 5" id="KW-0456">Lyase</keyword>
<dbReference type="PANTHER" id="PTHR30502:SF0">
    <property type="entry name" value="PHOSPHOENOLPYRUVATE CARBOXYLASE FAMILY PROTEIN"/>
    <property type="match status" value="1"/>
</dbReference>
<dbReference type="RefSeq" id="WP_243306005.1">
    <property type="nucleotide sequence ID" value="NZ_JALGBI010000001.1"/>
</dbReference>
<evidence type="ECO:0000313" key="6">
    <source>
        <dbReference type="Proteomes" id="UP001139447"/>
    </source>
</evidence>
<dbReference type="PANTHER" id="PTHR30502">
    <property type="entry name" value="2-KETO-3-DEOXY-L-RHAMNONATE ALDOLASE"/>
    <property type="match status" value="1"/>
</dbReference>
<evidence type="ECO:0000256" key="1">
    <source>
        <dbReference type="ARBA" id="ARBA00005568"/>
    </source>
</evidence>
<evidence type="ECO:0000256" key="3">
    <source>
        <dbReference type="ARBA" id="ARBA00023239"/>
    </source>
</evidence>
<comment type="caution">
    <text evidence="5">The sequence shown here is derived from an EMBL/GenBank/DDBJ whole genome shotgun (WGS) entry which is preliminary data.</text>
</comment>
<dbReference type="GO" id="GO:0016832">
    <property type="term" value="F:aldehyde-lyase activity"/>
    <property type="evidence" value="ECO:0007669"/>
    <property type="project" value="TreeGrafter"/>
</dbReference>
<dbReference type="EMBL" id="JALGBI010000001">
    <property type="protein sequence ID" value="MCJ0763413.1"/>
    <property type="molecule type" value="Genomic_DNA"/>
</dbReference>
<dbReference type="InterPro" id="IPR005000">
    <property type="entry name" value="Aldolase/citrate-lyase_domain"/>
</dbReference>
<dbReference type="Proteomes" id="UP001139447">
    <property type="component" value="Unassembled WGS sequence"/>
</dbReference>